<accession>A0ACB9KTA6</accession>
<sequence length="256" mass="28993">MAFSTPQVKSRTKFSRLPQEEDITKGQPNPNPNPVDKCFYTLVWEWEGFTVVLRFLLVAPLIMLLALRQRHNKPLSDPIPPKIFLDSLAIPLFNVADGQDELPAIWDVKLMISNVMNATDINIKQLEATVLYKHYEALLSMFTLIKPQVFPVVEAKENKMVDLKFSSRGWEKNQPDAVVDAMAKDRKKGVIRFDMLMRVNGDVEFQGRAIPFLMSPNCTDLVVQFPSSTEPGQAPTLIHGNHTECLGVSKWGRIKS</sequence>
<comment type="caution">
    <text evidence="1">The sequence shown here is derived from an EMBL/GenBank/DDBJ whole genome shotgun (WGS) entry which is preliminary data.</text>
</comment>
<keyword evidence="2" id="KW-1185">Reference proteome</keyword>
<organism evidence="1 2">
    <name type="scientific">Bauhinia variegata</name>
    <name type="common">Purple orchid tree</name>
    <name type="synonym">Phanera variegata</name>
    <dbReference type="NCBI Taxonomy" id="167791"/>
    <lineage>
        <taxon>Eukaryota</taxon>
        <taxon>Viridiplantae</taxon>
        <taxon>Streptophyta</taxon>
        <taxon>Embryophyta</taxon>
        <taxon>Tracheophyta</taxon>
        <taxon>Spermatophyta</taxon>
        <taxon>Magnoliopsida</taxon>
        <taxon>eudicotyledons</taxon>
        <taxon>Gunneridae</taxon>
        <taxon>Pentapetalae</taxon>
        <taxon>rosids</taxon>
        <taxon>fabids</taxon>
        <taxon>Fabales</taxon>
        <taxon>Fabaceae</taxon>
        <taxon>Cercidoideae</taxon>
        <taxon>Cercideae</taxon>
        <taxon>Bauhiniinae</taxon>
        <taxon>Bauhinia</taxon>
    </lineage>
</organism>
<dbReference type="Proteomes" id="UP000828941">
    <property type="component" value="Chromosome 13"/>
</dbReference>
<reference evidence="1 2" key="1">
    <citation type="journal article" date="2022" name="DNA Res.">
        <title>Chromosomal-level genome assembly of the orchid tree Bauhinia variegata (Leguminosae; Cercidoideae) supports the allotetraploid origin hypothesis of Bauhinia.</title>
        <authorList>
            <person name="Zhong Y."/>
            <person name="Chen Y."/>
            <person name="Zheng D."/>
            <person name="Pang J."/>
            <person name="Liu Y."/>
            <person name="Luo S."/>
            <person name="Meng S."/>
            <person name="Qian L."/>
            <person name="Wei D."/>
            <person name="Dai S."/>
            <person name="Zhou R."/>
        </authorList>
    </citation>
    <scope>NUCLEOTIDE SEQUENCE [LARGE SCALE GENOMIC DNA]</scope>
    <source>
        <strain evidence="1">BV-YZ2020</strain>
    </source>
</reference>
<dbReference type="EMBL" id="CM039438">
    <property type="protein sequence ID" value="KAI4300562.1"/>
    <property type="molecule type" value="Genomic_DNA"/>
</dbReference>
<evidence type="ECO:0000313" key="1">
    <source>
        <dbReference type="EMBL" id="KAI4300562.1"/>
    </source>
</evidence>
<proteinExistence type="predicted"/>
<gene>
    <name evidence="1" type="ORF">L6164_033928</name>
</gene>
<name>A0ACB9KTA6_BAUVA</name>
<protein>
    <submittedName>
        <fullName evidence="1">Uncharacterized protein</fullName>
    </submittedName>
</protein>
<evidence type="ECO:0000313" key="2">
    <source>
        <dbReference type="Proteomes" id="UP000828941"/>
    </source>
</evidence>